<dbReference type="InterPro" id="IPR056077">
    <property type="entry name" value="DUF7660"/>
</dbReference>
<accession>A0A8J3VZN9</accession>
<dbReference type="Proteomes" id="UP000610966">
    <property type="component" value="Unassembled WGS sequence"/>
</dbReference>
<evidence type="ECO:0000313" key="2">
    <source>
        <dbReference type="EMBL" id="GIH70066.1"/>
    </source>
</evidence>
<keyword evidence="3" id="KW-1185">Reference proteome</keyword>
<evidence type="ECO:0000313" key="3">
    <source>
        <dbReference type="Proteomes" id="UP000610966"/>
    </source>
</evidence>
<reference evidence="2" key="1">
    <citation type="submission" date="2021-01" db="EMBL/GenBank/DDBJ databases">
        <title>Whole genome shotgun sequence of Sphaerimonospora thailandensis NBRC 107569.</title>
        <authorList>
            <person name="Komaki H."/>
            <person name="Tamura T."/>
        </authorList>
    </citation>
    <scope>NUCLEOTIDE SEQUENCE</scope>
    <source>
        <strain evidence="2">NBRC 107569</strain>
    </source>
</reference>
<comment type="caution">
    <text evidence="2">The sequence shown here is derived from an EMBL/GenBank/DDBJ whole genome shotgun (WGS) entry which is preliminary data.</text>
</comment>
<gene>
    <name evidence="2" type="ORF">Mth01_23190</name>
</gene>
<protein>
    <recommendedName>
        <fullName evidence="1">DUF7660 domain-containing protein</fullName>
    </recommendedName>
</protein>
<sequence length="88" mass="9832">MVEVNELGDGLEEVRARGDLVQFIQGLRLNLREDSSSWENVSLDGYLEAMSAWLEDLEGLMNNKGHPVPENPSWALIAEMLQAAAVYE</sequence>
<proteinExistence type="predicted"/>
<dbReference type="AlphaFoldDB" id="A0A8J3VZN9"/>
<feature type="domain" description="DUF7660" evidence="1">
    <location>
        <begin position="17"/>
        <end position="88"/>
    </location>
</feature>
<evidence type="ECO:0000259" key="1">
    <source>
        <dbReference type="Pfam" id="PF24693"/>
    </source>
</evidence>
<dbReference type="Pfam" id="PF24693">
    <property type="entry name" value="DUF7660"/>
    <property type="match status" value="1"/>
</dbReference>
<dbReference type="EMBL" id="BOOG01000019">
    <property type="protein sequence ID" value="GIH70066.1"/>
    <property type="molecule type" value="Genomic_DNA"/>
</dbReference>
<name>A0A8J3VZN9_9ACTN</name>
<organism evidence="2 3">
    <name type="scientific">Sphaerimonospora thailandensis</name>
    <dbReference type="NCBI Taxonomy" id="795644"/>
    <lineage>
        <taxon>Bacteria</taxon>
        <taxon>Bacillati</taxon>
        <taxon>Actinomycetota</taxon>
        <taxon>Actinomycetes</taxon>
        <taxon>Streptosporangiales</taxon>
        <taxon>Streptosporangiaceae</taxon>
        <taxon>Sphaerimonospora</taxon>
    </lineage>
</organism>